<keyword evidence="3" id="KW-0732">Signal</keyword>
<reference evidence="7" key="3">
    <citation type="submission" date="2019-12" db="EMBL/GenBank/DDBJ databases">
        <title>Complete and draft genome sequences of new strains and members of some known species of the genus Rathayibacter isolated from plants.</title>
        <authorList>
            <person name="Tarlachkov S.V."/>
            <person name="Starodumova I.P."/>
            <person name="Dorofeeva L.V."/>
            <person name="Prisyazhnaya N.V."/>
            <person name="Leyn S."/>
            <person name="Zlamal J."/>
            <person name="Elan M."/>
            <person name="Osterman A.L."/>
            <person name="Nadler S."/>
            <person name="Subbotin S.A."/>
            <person name="Evtushenko L.I."/>
        </authorList>
    </citation>
    <scope>NUCLEOTIDE SEQUENCE [LARGE SCALE GENOMIC DNA]</scope>
    <source>
        <strain evidence="7">VKM Ac-2761</strain>
    </source>
</reference>
<keyword evidence="2" id="KW-0472">Membrane</keyword>
<name>A0A162GTP8_9MICO</name>
<sequence>MSSMHRRDLIPPRRPRLLRTLGAAVLSTVLLATPALGAQAPTALRAATVTTGTVTATVGAANNGLLLPNQDLQLSISVRNGTTESIDGARIEVSLDSGTLDSRAELEEWLDGEADDDTERAGDGADLRLLPSSAAQATVTVPVAAIPFSNDPEARGAHAVSIAVTSPGGVVATARSAVELTDGVPTPSETGVSVLVPLTVPDTTDGLLPADTLRDYTQSTGTLSRQLDSVSGRAVAIGVDPRILASIRVLGTAAPESAVSWLERLQSAPNEVFPLQYADADVAAQAQAGLDTLLAPSSFEYGIDDTLFADAPGTATADPTDAPPAQPESADLPERPSTESLLSFDWTPGVGALAWPDAGTVRATDLDVYTASGSTRTVVSSANLALPDDVDTATRASVDGHELVVADSSLSASLDSAVSATTDSEWRAQMTTITAGLAQVQREGETPDVVLALDRGSAIDGARLAQTLDALDGLPWARGASLGDALTAPVTDDVSIVDTPESSERLSAVTDLLSAASRLSSFAAVLTEPDLLRGKSRNDLLALLSVTWRGDETGWEEAVGTSRERAATTLAAVSIESSGSVLQLSRDSSIPVYVRNDLPWPVSVRIDASTSNAVLDIDEGSIESTAVDARSQGRVPIPVKARVGNGETEVRMQLSALDGTAIGAPTSVVTSVRADWETLGTLILGILLVIVFGAGILRNIRRRRRGDTPEDEEDPNAVLAVQPGLDDQRSDPRG</sequence>
<feature type="signal peptide" evidence="3">
    <location>
        <begin position="1"/>
        <end position="37"/>
    </location>
</feature>
<protein>
    <recommendedName>
        <fullName evidence="8">2-oxoglutarate dehydrogenase</fullName>
    </recommendedName>
</protein>
<dbReference type="AlphaFoldDB" id="A0A162GTP8"/>
<proteinExistence type="predicted"/>
<evidence type="ECO:0000313" key="5">
    <source>
        <dbReference type="EMBL" id="QHC56837.1"/>
    </source>
</evidence>
<evidence type="ECO:0000256" key="2">
    <source>
        <dbReference type="SAM" id="Phobius"/>
    </source>
</evidence>
<dbReference type="EMBL" id="CP047186">
    <property type="protein sequence ID" value="QHC56837.1"/>
    <property type="molecule type" value="Genomic_DNA"/>
</dbReference>
<evidence type="ECO:0000256" key="1">
    <source>
        <dbReference type="SAM" id="MobiDB-lite"/>
    </source>
</evidence>
<feature type="chain" id="PRO_5044057017" description="2-oxoglutarate dehydrogenase" evidence="3">
    <location>
        <begin position="38"/>
        <end position="734"/>
    </location>
</feature>
<keyword evidence="2" id="KW-0812">Transmembrane</keyword>
<feature type="region of interest" description="Disordered" evidence="1">
    <location>
        <begin position="705"/>
        <end position="734"/>
    </location>
</feature>
<evidence type="ECO:0000313" key="4">
    <source>
        <dbReference type="EMBL" id="KZX22468.1"/>
    </source>
</evidence>
<dbReference type="InterPro" id="IPR046112">
    <property type="entry name" value="DUF6049"/>
</dbReference>
<dbReference type="PATRIC" id="fig|1671680.3.peg.374"/>
<keyword evidence="2" id="KW-1133">Transmembrane helix</keyword>
<evidence type="ECO:0000256" key="3">
    <source>
        <dbReference type="SAM" id="SignalP"/>
    </source>
</evidence>
<feature type="region of interest" description="Disordered" evidence="1">
    <location>
        <begin position="310"/>
        <end position="337"/>
    </location>
</feature>
<dbReference type="EMBL" id="LIIN01000006">
    <property type="protein sequence ID" value="KZX22468.1"/>
    <property type="molecule type" value="Genomic_DNA"/>
</dbReference>
<dbReference type="Proteomes" id="UP000076717">
    <property type="component" value="Unassembled WGS sequence"/>
</dbReference>
<evidence type="ECO:0008006" key="8">
    <source>
        <dbReference type="Google" id="ProtNLM"/>
    </source>
</evidence>
<dbReference type="OrthoDB" id="4985746at2"/>
<evidence type="ECO:0000313" key="6">
    <source>
        <dbReference type="Proteomes" id="UP000076717"/>
    </source>
</evidence>
<feature type="compositionally biased region" description="Low complexity" evidence="1">
    <location>
        <begin position="310"/>
        <end position="320"/>
    </location>
</feature>
<dbReference type="KEGG" id="rte:GSU10_15165"/>
<keyword evidence="6" id="KW-1185">Reference proteome</keyword>
<organism evidence="4 6">
    <name type="scientific">Rathayibacter tanaceti</name>
    <dbReference type="NCBI Taxonomy" id="1671680"/>
    <lineage>
        <taxon>Bacteria</taxon>
        <taxon>Bacillati</taxon>
        <taxon>Actinomycetota</taxon>
        <taxon>Actinomycetes</taxon>
        <taxon>Micrococcales</taxon>
        <taxon>Microbacteriaceae</taxon>
        <taxon>Rathayibacter</taxon>
    </lineage>
</organism>
<reference evidence="5" key="2">
    <citation type="submission" date="2019-12" db="EMBL/GenBank/DDBJ databases">
        <title>Complete and Draft Genome Sequences of New Strains and Members of Some Known Species of the Genus Rathayibacter isolated from Plants.</title>
        <authorList>
            <person name="Tarlachkov S.V."/>
            <person name="Starodumova I.P."/>
            <person name="Dorofeeva L.V."/>
            <person name="Prisyazhnaya N.V."/>
            <person name="Leyn S.A."/>
            <person name="Zlamal J.E."/>
            <person name="Elane M.L."/>
            <person name="Osterman A.L."/>
            <person name="Nadler S.A."/>
            <person name="Subbotin S.A."/>
            <person name="Evtushenko L.I."/>
        </authorList>
    </citation>
    <scope>NUCLEOTIDE SEQUENCE</scope>
    <source>
        <strain evidence="5">VKM Ac-2761</strain>
    </source>
</reference>
<accession>A0A162GTP8</accession>
<reference evidence="4 6" key="1">
    <citation type="submission" date="2015-08" db="EMBL/GenBank/DDBJ databases">
        <title>Draft Genome Sequence of Rathayibacter sp. Strain VKM Ac-2596 Isolated from Leaf Gall Induced by Plant-Parasitic Nematodes.</title>
        <authorList>
            <person name="Vasilenko O.V."/>
            <person name="Starodumova I.P."/>
            <person name="Tarlachkov S.V."/>
            <person name="Dorofeeva L.V."/>
            <person name="Evtushenko L.I."/>
        </authorList>
    </citation>
    <scope>NUCLEOTIDE SEQUENCE [LARGE SCALE GENOMIC DNA]</scope>
    <source>
        <strain evidence="4 6">VKM Ac-2596</strain>
    </source>
</reference>
<dbReference type="Pfam" id="PF19516">
    <property type="entry name" value="DUF6049"/>
    <property type="match status" value="1"/>
</dbReference>
<dbReference type="Proteomes" id="UP000465031">
    <property type="component" value="Chromosome"/>
</dbReference>
<feature type="transmembrane region" description="Helical" evidence="2">
    <location>
        <begin position="679"/>
        <end position="697"/>
    </location>
</feature>
<evidence type="ECO:0000313" key="7">
    <source>
        <dbReference type="Proteomes" id="UP000465031"/>
    </source>
</evidence>
<gene>
    <name evidence="4" type="ORF">ACH61_00353</name>
    <name evidence="5" type="ORF">GSU10_15165</name>
</gene>